<dbReference type="Proteomes" id="UP000053890">
    <property type="component" value="Unassembled WGS sequence"/>
</dbReference>
<dbReference type="EMBL" id="KQ474078">
    <property type="protein sequence ID" value="KPV75315.1"/>
    <property type="molecule type" value="Genomic_DNA"/>
</dbReference>
<dbReference type="OrthoDB" id="2507707at2759"/>
<keyword evidence="3" id="KW-1185">Reference proteome</keyword>
<accession>A0A194S468</accession>
<evidence type="ECO:0000313" key="2">
    <source>
        <dbReference type="EMBL" id="KPV75315.1"/>
    </source>
</evidence>
<feature type="compositionally biased region" description="Low complexity" evidence="1">
    <location>
        <begin position="113"/>
        <end position="133"/>
    </location>
</feature>
<feature type="non-terminal residue" evidence="2">
    <location>
        <position position="1"/>
    </location>
</feature>
<feature type="compositionally biased region" description="Basic residues" evidence="1">
    <location>
        <begin position="8"/>
        <end position="31"/>
    </location>
</feature>
<protein>
    <submittedName>
        <fullName evidence="2">Uncharacterized protein</fullName>
    </submittedName>
</protein>
<organism evidence="2 3">
    <name type="scientific">Rhodotorula graminis (strain WP1)</name>
    <dbReference type="NCBI Taxonomy" id="578459"/>
    <lineage>
        <taxon>Eukaryota</taxon>
        <taxon>Fungi</taxon>
        <taxon>Dikarya</taxon>
        <taxon>Basidiomycota</taxon>
        <taxon>Pucciniomycotina</taxon>
        <taxon>Microbotryomycetes</taxon>
        <taxon>Sporidiobolales</taxon>
        <taxon>Sporidiobolaceae</taxon>
        <taxon>Rhodotorula</taxon>
    </lineage>
</organism>
<gene>
    <name evidence="2" type="ORF">RHOBADRAFT_53308</name>
</gene>
<evidence type="ECO:0000256" key="1">
    <source>
        <dbReference type="SAM" id="MobiDB-lite"/>
    </source>
</evidence>
<name>A0A194S468_RHOGW</name>
<dbReference type="GeneID" id="28977220"/>
<feature type="region of interest" description="Disordered" evidence="1">
    <location>
        <begin position="1"/>
        <end position="40"/>
    </location>
</feature>
<dbReference type="RefSeq" id="XP_018271364.1">
    <property type="nucleotide sequence ID" value="XM_018416772.1"/>
</dbReference>
<sequence length="139" mass="14845">DPLALVPARRRRRPPRVVPRRTRRLPVRARPARSTPQARASAFAHLDLARAKLALGPSRVSPRSYDLSDHAAQLGVALEPTTTASTTAEEEGNDEAHPPQGAVRWTVETRARAPAAAPGSDTDPAAAAATSSTLRRRAP</sequence>
<evidence type="ECO:0000313" key="3">
    <source>
        <dbReference type="Proteomes" id="UP000053890"/>
    </source>
</evidence>
<reference evidence="2 3" key="1">
    <citation type="journal article" date="2015" name="Front. Microbiol.">
        <title>Genome sequence of the plant growth promoting endophytic yeast Rhodotorula graminis WP1.</title>
        <authorList>
            <person name="Firrincieli A."/>
            <person name="Otillar R."/>
            <person name="Salamov A."/>
            <person name="Schmutz J."/>
            <person name="Khan Z."/>
            <person name="Redman R.S."/>
            <person name="Fleck N.D."/>
            <person name="Lindquist E."/>
            <person name="Grigoriev I.V."/>
            <person name="Doty S.L."/>
        </authorList>
    </citation>
    <scope>NUCLEOTIDE SEQUENCE [LARGE SCALE GENOMIC DNA]</scope>
    <source>
        <strain evidence="2 3">WP1</strain>
    </source>
</reference>
<feature type="non-terminal residue" evidence="2">
    <location>
        <position position="139"/>
    </location>
</feature>
<proteinExistence type="predicted"/>
<feature type="region of interest" description="Disordered" evidence="1">
    <location>
        <begin position="76"/>
        <end position="139"/>
    </location>
</feature>
<dbReference type="AlphaFoldDB" id="A0A194S468"/>
<feature type="compositionally biased region" description="Low complexity" evidence="1">
    <location>
        <begin position="77"/>
        <end position="87"/>
    </location>
</feature>